<dbReference type="GO" id="GO:0005739">
    <property type="term" value="C:mitochondrion"/>
    <property type="evidence" value="ECO:0007669"/>
    <property type="project" value="TreeGrafter"/>
</dbReference>
<evidence type="ECO:0000256" key="1">
    <source>
        <dbReference type="ARBA" id="ARBA00001933"/>
    </source>
</evidence>
<evidence type="ECO:0000256" key="2">
    <source>
        <dbReference type="ARBA" id="ARBA00022898"/>
    </source>
</evidence>
<dbReference type="GO" id="GO:0030170">
    <property type="term" value="F:pyridoxal phosphate binding"/>
    <property type="evidence" value="ECO:0007669"/>
    <property type="project" value="TreeGrafter"/>
</dbReference>
<dbReference type="GO" id="GO:0004372">
    <property type="term" value="F:glycine hydroxymethyltransferase activity"/>
    <property type="evidence" value="ECO:0007669"/>
    <property type="project" value="TreeGrafter"/>
</dbReference>
<dbReference type="InterPro" id="IPR015422">
    <property type="entry name" value="PyrdxlP-dep_Trfase_small"/>
</dbReference>
<dbReference type="SUPFAM" id="SSF53383">
    <property type="entry name" value="PLP-dependent transferases"/>
    <property type="match status" value="1"/>
</dbReference>
<dbReference type="Gene3D" id="3.90.1150.10">
    <property type="entry name" value="Aspartate Aminotransferase, domain 1"/>
    <property type="match status" value="1"/>
</dbReference>
<proteinExistence type="predicted"/>
<dbReference type="AlphaFoldDB" id="A0A914PVT2"/>
<keyword evidence="4" id="KW-1185">Reference proteome</keyword>
<accession>A0A914PVT2</accession>
<dbReference type="GO" id="GO:0005634">
    <property type="term" value="C:nucleus"/>
    <property type="evidence" value="ECO:0007669"/>
    <property type="project" value="TreeGrafter"/>
</dbReference>
<organism evidence="4 5">
    <name type="scientific">Panagrolaimus davidi</name>
    <dbReference type="NCBI Taxonomy" id="227884"/>
    <lineage>
        <taxon>Eukaryota</taxon>
        <taxon>Metazoa</taxon>
        <taxon>Ecdysozoa</taxon>
        <taxon>Nematoda</taxon>
        <taxon>Chromadorea</taxon>
        <taxon>Rhabditida</taxon>
        <taxon>Tylenchina</taxon>
        <taxon>Panagrolaimomorpha</taxon>
        <taxon>Panagrolaimoidea</taxon>
        <taxon>Panagrolaimidae</taxon>
        <taxon>Panagrolaimus</taxon>
    </lineage>
</organism>
<dbReference type="InterPro" id="IPR015421">
    <property type="entry name" value="PyrdxlP-dep_Trfase_major"/>
</dbReference>
<dbReference type="InterPro" id="IPR049943">
    <property type="entry name" value="Ser_HO-MeTrfase-like"/>
</dbReference>
<reference evidence="5" key="1">
    <citation type="submission" date="2022-11" db="UniProtKB">
        <authorList>
            <consortium name="WormBaseParasite"/>
        </authorList>
    </citation>
    <scope>IDENTIFICATION</scope>
</reference>
<dbReference type="GO" id="GO:0019264">
    <property type="term" value="P:glycine biosynthetic process from serine"/>
    <property type="evidence" value="ECO:0007669"/>
    <property type="project" value="TreeGrafter"/>
</dbReference>
<keyword evidence="2" id="KW-0663">Pyridoxal phosphate</keyword>
<dbReference type="WBParaSite" id="PDA_v2.g22872.t1">
    <property type="protein sequence ID" value="PDA_v2.g22872.t1"/>
    <property type="gene ID" value="PDA_v2.g22872"/>
</dbReference>
<evidence type="ECO:0000259" key="3">
    <source>
        <dbReference type="Pfam" id="PF00464"/>
    </source>
</evidence>
<sequence length="185" mass="20549">MFLFPGPHNHTIAAIAVALKQCLTNEFVEYSRQVIKNAKALSDRLIHHGYAIATGGTDNHLCLVDLRPKGLEGSRIETVLDLAHIACNKNTCPGDVSAFRPGGIRLGTPALTSRGFKEEDFVQVADFIHEGIEIFNKHKSNAGKTIKEFKEFVEKDQAFKDEIRGLGERVEKFTDKFDIPGNDEI</sequence>
<comment type="cofactor">
    <cofactor evidence="1">
        <name>pyridoxal 5'-phosphate</name>
        <dbReference type="ChEBI" id="CHEBI:597326"/>
    </cofactor>
</comment>
<protein>
    <submittedName>
        <fullName evidence="5">Glycine hydroxymethyltransferase</fullName>
    </submittedName>
</protein>
<evidence type="ECO:0000313" key="5">
    <source>
        <dbReference type="WBParaSite" id="PDA_v2.g22872.t1"/>
    </source>
</evidence>
<evidence type="ECO:0000313" key="4">
    <source>
        <dbReference type="Proteomes" id="UP000887578"/>
    </source>
</evidence>
<dbReference type="Proteomes" id="UP000887578">
    <property type="component" value="Unplaced"/>
</dbReference>
<feature type="domain" description="Serine hydroxymethyltransferase-like" evidence="3">
    <location>
        <begin position="6"/>
        <end position="128"/>
    </location>
</feature>
<dbReference type="InterPro" id="IPR015424">
    <property type="entry name" value="PyrdxlP-dep_Trfase"/>
</dbReference>
<dbReference type="PANTHER" id="PTHR11680:SF59">
    <property type="entry name" value="SERINE HYDROXYMETHYLTRANSFERASE, CYTOSOLIC"/>
    <property type="match status" value="1"/>
</dbReference>
<dbReference type="PANTHER" id="PTHR11680">
    <property type="entry name" value="SERINE HYDROXYMETHYLTRANSFERASE"/>
    <property type="match status" value="1"/>
</dbReference>
<name>A0A914PVT2_9BILA</name>
<dbReference type="GO" id="GO:0046653">
    <property type="term" value="P:tetrahydrofolate metabolic process"/>
    <property type="evidence" value="ECO:0007669"/>
    <property type="project" value="TreeGrafter"/>
</dbReference>
<dbReference type="InterPro" id="IPR039429">
    <property type="entry name" value="SHMT-like_dom"/>
</dbReference>
<dbReference type="Gene3D" id="3.40.640.10">
    <property type="entry name" value="Type I PLP-dependent aspartate aminotransferase-like (Major domain)"/>
    <property type="match status" value="1"/>
</dbReference>
<dbReference type="Pfam" id="PF00464">
    <property type="entry name" value="SHMT"/>
    <property type="match status" value="1"/>
</dbReference>